<dbReference type="PANTHER" id="PTHR43674:SF2">
    <property type="entry name" value="BETA-UREIDOPROPIONASE"/>
    <property type="match status" value="1"/>
</dbReference>
<dbReference type="PANTHER" id="PTHR43674">
    <property type="entry name" value="NITRILASE C965.09-RELATED"/>
    <property type="match status" value="1"/>
</dbReference>
<accession>A0A1F5Z078</accession>
<evidence type="ECO:0000256" key="2">
    <source>
        <dbReference type="SAM" id="SignalP"/>
    </source>
</evidence>
<organism evidence="4 5">
    <name type="scientific">Candidatus Glassbacteria bacterium RIFCSPLOWO2_12_FULL_58_11</name>
    <dbReference type="NCBI Taxonomy" id="1817867"/>
    <lineage>
        <taxon>Bacteria</taxon>
        <taxon>Candidatus Glassiibacteriota</taxon>
    </lineage>
</organism>
<keyword evidence="2" id="KW-0732">Signal</keyword>
<dbReference type="GO" id="GO:0050126">
    <property type="term" value="F:N-carbamoylputrescine amidase activity"/>
    <property type="evidence" value="ECO:0007669"/>
    <property type="project" value="TreeGrafter"/>
</dbReference>
<evidence type="ECO:0000259" key="3">
    <source>
        <dbReference type="PROSITE" id="PS50263"/>
    </source>
</evidence>
<dbReference type="Proteomes" id="UP000179129">
    <property type="component" value="Unassembled WGS sequence"/>
</dbReference>
<evidence type="ECO:0000256" key="1">
    <source>
        <dbReference type="ARBA" id="ARBA00022801"/>
    </source>
</evidence>
<dbReference type="AlphaFoldDB" id="A0A1F5Z078"/>
<dbReference type="InterPro" id="IPR050345">
    <property type="entry name" value="Aliph_Amidase/BUP"/>
</dbReference>
<gene>
    <name evidence="4" type="ORF">A3F83_11470</name>
</gene>
<reference evidence="4 5" key="1">
    <citation type="journal article" date="2016" name="Nat. Commun.">
        <title>Thousands of microbial genomes shed light on interconnected biogeochemical processes in an aquifer system.</title>
        <authorList>
            <person name="Anantharaman K."/>
            <person name="Brown C.T."/>
            <person name="Hug L.A."/>
            <person name="Sharon I."/>
            <person name="Castelle C.J."/>
            <person name="Probst A.J."/>
            <person name="Thomas B.C."/>
            <person name="Singh A."/>
            <person name="Wilkins M.J."/>
            <person name="Karaoz U."/>
            <person name="Brodie E.L."/>
            <person name="Williams K.H."/>
            <person name="Hubbard S.S."/>
            <person name="Banfield J.F."/>
        </authorList>
    </citation>
    <scope>NUCLEOTIDE SEQUENCE [LARGE SCALE GENOMIC DNA]</scope>
</reference>
<dbReference type="CDD" id="cd07197">
    <property type="entry name" value="nitrilase"/>
    <property type="match status" value="1"/>
</dbReference>
<dbReference type="STRING" id="1817867.A3F83_11470"/>
<feature type="signal peptide" evidence="2">
    <location>
        <begin position="1"/>
        <end position="29"/>
    </location>
</feature>
<feature type="domain" description="CN hydrolase" evidence="3">
    <location>
        <begin position="35"/>
        <end position="278"/>
    </location>
</feature>
<dbReference type="Gene3D" id="3.60.110.10">
    <property type="entry name" value="Carbon-nitrogen hydrolase"/>
    <property type="match status" value="1"/>
</dbReference>
<proteinExistence type="predicted"/>
<dbReference type="InterPro" id="IPR003010">
    <property type="entry name" value="C-N_Hydrolase"/>
</dbReference>
<protein>
    <recommendedName>
        <fullName evidence="3">CN hydrolase domain-containing protein</fullName>
    </recommendedName>
</protein>
<comment type="caution">
    <text evidence="4">The sequence shown here is derived from an EMBL/GenBank/DDBJ whole genome shotgun (WGS) entry which is preliminary data.</text>
</comment>
<dbReference type="GO" id="GO:0033388">
    <property type="term" value="P:putrescine biosynthetic process from arginine"/>
    <property type="evidence" value="ECO:0007669"/>
    <property type="project" value="TreeGrafter"/>
</dbReference>
<feature type="chain" id="PRO_5009522734" description="CN hydrolase domain-containing protein" evidence="2">
    <location>
        <begin position="30"/>
        <end position="311"/>
    </location>
</feature>
<dbReference type="Pfam" id="PF00795">
    <property type="entry name" value="CN_hydrolase"/>
    <property type="match status" value="1"/>
</dbReference>
<keyword evidence="1" id="KW-0378">Hydrolase</keyword>
<name>A0A1F5Z078_9BACT</name>
<evidence type="ECO:0000313" key="5">
    <source>
        <dbReference type="Proteomes" id="UP000179129"/>
    </source>
</evidence>
<dbReference type="EMBL" id="MFIX01000036">
    <property type="protein sequence ID" value="OGG05858.1"/>
    <property type="molecule type" value="Genomic_DNA"/>
</dbReference>
<dbReference type="InterPro" id="IPR036526">
    <property type="entry name" value="C-N_Hydrolase_sf"/>
</dbReference>
<dbReference type="SUPFAM" id="SSF56317">
    <property type="entry name" value="Carbon-nitrogen hydrolase"/>
    <property type="match status" value="1"/>
</dbReference>
<sequence length="311" mass="34239">MKNVKLPAVPGFLSALLALLSLSAFTDLAALERPVTISVYQGRCADGDFAANLKTVRLEVEEALARGSDFVVFPETFLSGYASPELMQKGARRIDDPELKAFIAESGKHQMVVLVGLARITQEGIYNSELVIQGGKILGIYDKVMLTEGDRDELKFIPGKAVPVFEANGARFAVIICHDSSFPHPALMAKLQGAEILFTPHYNSIDAQRMDDHRKWVRNCHVGLAVQMKMVIVRSNVIVLDDPKSPGYGDSFIMSTQGEILKAAELFKQELITAKVGPEMFSMPYVWADLNEVPQWLNKSLAEMLLGAGKR</sequence>
<dbReference type="PROSITE" id="PS50263">
    <property type="entry name" value="CN_HYDROLASE"/>
    <property type="match status" value="1"/>
</dbReference>
<evidence type="ECO:0000313" key="4">
    <source>
        <dbReference type="EMBL" id="OGG05858.1"/>
    </source>
</evidence>